<evidence type="ECO:0000313" key="1">
    <source>
        <dbReference type="EMBL" id="RHJ24629.1"/>
    </source>
</evidence>
<gene>
    <name evidence="1" type="ORF">DW137_00755</name>
</gene>
<proteinExistence type="predicted"/>
<evidence type="ECO:0000313" key="2">
    <source>
        <dbReference type="Proteomes" id="UP000283727"/>
    </source>
</evidence>
<protein>
    <submittedName>
        <fullName evidence="1">Restriction endonuclease</fullName>
    </submittedName>
</protein>
<organism evidence="1 2">
    <name type="scientific">Bifidobacterium bifidum</name>
    <dbReference type="NCBI Taxonomy" id="1681"/>
    <lineage>
        <taxon>Bacteria</taxon>
        <taxon>Bacillati</taxon>
        <taxon>Actinomycetota</taxon>
        <taxon>Actinomycetes</taxon>
        <taxon>Bifidobacteriales</taxon>
        <taxon>Bifidobacteriaceae</taxon>
        <taxon>Bifidobacterium</taxon>
    </lineage>
</organism>
<accession>A0A415C7T8</accession>
<dbReference type="Proteomes" id="UP000283727">
    <property type="component" value="Unassembled WGS sequence"/>
</dbReference>
<name>A0A415C7T8_BIFBI</name>
<comment type="caution">
    <text evidence="1">The sequence shown here is derived from an EMBL/GenBank/DDBJ whole genome shotgun (WGS) entry which is preliminary data.</text>
</comment>
<reference evidence="1 2" key="1">
    <citation type="submission" date="2018-08" db="EMBL/GenBank/DDBJ databases">
        <title>A genome reference for cultivated species of the human gut microbiota.</title>
        <authorList>
            <person name="Zou Y."/>
            <person name="Xue W."/>
            <person name="Luo G."/>
        </authorList>
    </citation>
    <scope>NUCLEOTIDE SEQUENCE [LARGE SCALE GENOMIC DNA]</scope>
    <source>
        <strain evidence="1 2">AM12-10</strain>
    </source>
</reference>
<keyword evidence="1" id="KW-0255">Endonuclease</keyword>
<keyword evidence="1" id="KW-0378">Hydrolase</keyword>
<keyword evidence="1" id="KW-0540">Nuclease</keyword>
<dbReference type="RefSeq" id="WP_117726517.1">
    <property type="nucleotide sequence ID" value="NZ_JAQCTT010000001.1"/>
</dbReference>
<dbReference type="GO" id="GO:0004519">
    <property type="term" value="F:endonuclease activity"/>
    <property type="evidence" value="ECO:0007669"/>
    <property type="project" value="UniProtKB-KW"/>
</dbReference>
<sequence length="352" mass="40366">MNQQQFEQLLDRVAEQLTNDMNTEPRAEWLSVQSTKALSYEQHVRERLHYAVIAMGDEGVGHEVDLNPSGQTFPDVPCGPFGVEVKFTNDDKWVSIANSVRETKRDESVKVVYLMFGKMGGEPETRWMKYEDCVVHVRTSHEPRFQVDLSGEKESLFSVMGIPYDEFRKLDIMDKMPYIRKYARKIHPDGRLWWLEDTSSGEEHSTDIDLIPYPALDKATKNRYRAEATLLCPALVADGKGGNGRIKTTAFKDAAMYFMTYRGVLLYNARDINSAGSVGNKIEGVVGLQRLMEKAASYLDSALFEEYWGEKVAPEDRLAWWLEKADAYTTSWDHKPSELMFLAYQKERNNRG</sequence>
<dbReference type="AlphaFoldDB" id="A0A415C7T8"/>
<dbReference type="EMBL" id="QRLR01000001">
    <property type="protein sequence ID" value="RHJ24629.1"/>
    <property type="molecule type" value="Genomic_DNA"/>
</dbReference>